<name>A0A386WVM9_9ACTN</name>
<proteinExistence type="predicted"/>
<gene>
    <name evidence="1" type="ORF">CSH63_24045</name>
</gene>
<protein>
    <recommendedName>
        <fullName evidence="3">DUF3800 domain-containing protein</fullName>
    </recommendedName>
</protein>
<dbReference type="KEGG" id="mtua:CSH63_24045"/>
<organism evidence="1 2">
    <name type="scientific">Micromonospora tulbaghiae</name>
    <dbReference type="NCBI Taxonomy" id="479978"/>
    <lineage>
        <taxon>Bacteria</taxon>
        <taxon>Bacillati</taxon>
        <taxon>Actinomycetota</taxon>
        <taxon>Actinomycetes</taxon>
        <taxon>Micromonosporales</taxon>
        <taxon>Micromonosporaceae</taxon>
        <taxon>Micromonospora</taxon>
    </lineage>
</organism>
<dbReference type="Proteomes" id="UP000267804">
    <property type="component" value="Chromosome"/>
</dbReference>
<dbReference type="AlphaFoldDB" id="A0A386WVM9"/>
<evidence type="ECO:0008006" key="3">
    <source>
        <dbReference type="Google" id="ProtNLM"/>
    </source>
</evidence>
<reference evidence="1 2" key="1">
    <citation type="submission" date="2017-10" db="EMBL/GenBank/DDBJ databases">
        <title>Integration of genomic and chemical information greatly accelerates assignment of the full stereostructure of myelolactone, a potent inhibitor of myeloma from a marine-derived Micromonospora.</title>
        <authorList>
            <person name="Kim M.C."/>
            <person name="Machado H."/>
            <person name="Jensen P.R."/>
            <person name="Fenical W."/>
        </authorList>
    </citation>
    <scope>NUCLEOTIDE SEQUENCE [LARGE SCALE GENOMIC DNA]</scope>
    <source>
        <strain evidence="1 2">CNY-010</strain>
    </source>
</reference>
<dbReference type="EMBL" id="CP024087">
    <property type="protein sequence ID" value="AYF30464.1"/>
    <property type="molecule type" value="Genomic_DNA"/>
</dbReference>
<sequence length="337" mass="36343">MVSEEVPTVYADESSNSGENLLDAHQPVFAVAAVHLNAADAQAMVQAVLAAVPPRQGEPKYGSLAKSRQGRAALMSVLPTLREGMASAFVAHKRFMIVAKMIDYLVVELAWADGYDMYADGSAVGLANLMHLIGPVLGDESAYEAMLATFVDAIRPNQPTTIDDLFRAIEAYHRTARYGFDAHVHLLLAARQHAQELIHSINTRKIRDVLDPAIPCLIELCRHVAAAIGRFHLVHDASKTINQHLPLLLSLEQLPAVTPGLPAEALPVVDITFADSGTTPQLIIADWVAGAVRQVGQARATGVDGDPFVAQLAPLVDRWTVGGVWPDADLITTPRRI</sequence>
<accession>A0A386WVM9</accession>
<evidence type="ECO:0000313" key="1">
    <source>
        <dbReference type="EMBL" id="AYF30464.1"/>
    </source>
</evidence>
<evidence type="ECO:0000313" key="2">
    <source>
        <dbReference type="Proteomes" id="UP000267804"/>
    </source>
</evidence>